<dbReference type="GO" id="GO:0005829">
    <property type="term" value="C:cytosol"/>
    <property type="evidence" value="ECO:0007669"/>
    <property type="project" value="TreeGrafter"/>
</dbReference>
<dbReference type="EMBL" id="JAYWIO010000002">
    <property type="protein sequence ID" value="KAK7282735.1"/>
    <property type="molecule type" value="Genomic_DNA"/>
</dbReference>
<protein>
    <submittedName>
        <fullName evidence="1">Uncharacterized protein</fullName>
    </submittedName>
</protein>
<dbReference type="PANTHER" id="PTHR31459">
    <property type="match status" value="1"/>
</dbReference>
<evidence type="ECO:0000313" key="1">
    <source>
        <dbReference type="EMBL" id="KAK7282735.1"/>
    </source>
</evidence>
<proteinExistence type="predicted"/>
<comment type="caution">
    <text evidence="1">The sequence shown here is derived from an EMBL/GenBank/DDBJ whole genome shotgun (WGS) entry which is preliminary data.</text>
</comment>
<name>A0AAN9IMF0_CROPI</name>
<evidence type="ECO:0000313" key="2">
    <source>
        <dbReference type="Proteomes" id="UP001372338"/>
    </source>
</evidence>
<dbReference type="AlphaFoldDB" id="A0AAN9IMF0"/>
<accession>A0AAN9IMF0</accession>
<dbReference type="InterPro" id="IPR045043">
    <property type="entry name" value="Lea14-like"/>
</dbReference>
<dbReference type="Proteomes" id="UP001372338">
    <property type="component" value="Unassembled WGS sequence"/>
</dbReference>
<reference evidence="1 2" key="1">
    <citation type="submission" date="2024-01" db="EMBL/GenBank/DDBJ databases">
        <title>The genomes of 5 underutilized Papilionoideae crops provide insights into root nodulation and disease resistanc.</title>
        <authorList>
            <person name="Yuan L."/>
        </authorList>
    </citation>
    <scope>NUCLEOTIDE SEQUENCE [LARGE SCALE GENOMIC DNA]</scope>
    <source>
        <strain evidence="1">ZHUSHIDOU_FW_LH</strain>
        <tissue evidence="1">Leaf</tissue>
    </source>
</reference>
<sequence>MWVMRWDISIDFLAKENKMDLCRHLTSDDKLVKVVERGIKDDKHKDNDKEEGKGGFIEKVKNFIHDVGEKIEEAIGFRKPTAGLCCEDSMVVRIPKKFEEEDDRNIND</sequence>
<dbReference type="PANTHER" id="PTHR31459:SF2">
    <property type="entry name" value="OS03G0843300 PROTEIN"/>
    <property type="match status" value="1"/>
</dbReference>
<keyword evidence="2" id="KW-1185">Reference proteome</keyword>
<organism evidence="1 2">
    <name type="scientific">Crotalaria pallida</name>
    <name type="common">Smooth rattlebox</name>
    <name type="synonym">Crotalaria striata</name>
    <dbReference type="NCBI Taxonomy" id="3830"/>
    <lineage>
        <taxon>Eukaryota</taxon>
        <taxon>Viridiplantae</taxon>
        <taxon>Streptophyta</taxon>
        <taxon>Embryophyta</taxon>
        <taxon>Tracheophyta</taxon>
        <taxon>Spermatophyta</taxon>
        <taxon>Magnoliopsida</taxon>
        <taxon>eudicotyledons</taxon>
        <taxon>Gunneridae</taxon>
        <taxon>Pentapetalae</taxon>
        <taxon>rosids</taxon>
        <taxon>fabids</taxon>
        <taxon>Fabales</taxon>
        <taxon>Fabaceae</taxon>
        <taxon>Papilionoideae</taxon>
        <taxon>50 kb inversion clade</taxon>
        <taxon>genistoids sensu lato</taxon>
        <taxon>core genistoids</taxon>
        <taxon>Crotalarieae</taxon>
        <taxon>Crotalaria</taxon>
    </lineage>
</organism>
<gene>
    <name evidence="1" type="ORF">RIF29_11747</name>
</gene>